<name>T0IRD1_9SPHN</name>
<keyword evidence="1" id="KW-0812">Transmembrane</keyword>
<dbReference type="Proteomes" id="UP000015531">
    <property type="component" value="Unassembled WGS sequence"/>
</dbReference>
<dbReference type="EMBL" id="ATDP01000104">
    <property type="protein sequence ID" value="EQB12219.1"/>
    <property type="molecule type" value="Genomic_DNA"/>
</dbReference>
<protein>
    <submittedName>
        <fullName evidence="2">Uncharacterized protein</fullName>
    </submittedName>
</protein>
<keyword evidence="1" id="KW-1133">Transmembrane helix</keyword>
<keyword evidence="3" id="KW-1185">Reference proteome</keyword>
<organism evidence="2 3">
    <name type="scientific">Sphingobium lactosutens DS20</name>
    <dbReference type="NCBI Taxonomy" id="1331060"/>
    <lineage>
        <taxon>Bacteria</taxon>
        <taxon>Pseudomonadati</taxon>
        <taxon>Pseudomonadota</taxon>
        <taxon>Alphaproteobacteria</taxon>
        <taxon>Sphingomonadales</taxon>
        <taxon>Sphingomonadaceae</taxon>
        <taxon>Sphingobium</taxon>
    </lineage>
</organism>
<dbReference type="AlphaFoldDB" id="T0IRD1"/>
<feature type="transmembrane region" description="Helical" evidence="1">
    <location>
        <begin position="36"/>
        <end position="53"/>
    </location>
</feature>
<evidence type="ECO:0000313" key="2">
    <source>
        <dbReference type="EMBL" id="EQB12219.1"/>
    </source>
</evidence>
<keyword evidence="1" id="KW-0472">Membrane</keyword>
<proteinExistence type="predicted"/>
<evidence type="ECO:0000256" key="1">
    <source>
        <dbReference type="SAM" id="Phobius"/>
    </source>
</evidence>
<dbReference type="PATRIC" id="fig|1331060.3.peg.4045"/>
<feature type="transmembrane region" description="Helical" evidence="1">
    <location>
        <begin position="65"/>
        <end position="83"/>
    </location>
</feature>
<evidence type="ECO:0000313" key="3">
    <source>
        <dbReference type="Proteomes" id="UP000015531"/>
    </source>
</evidence>
<comment type="caution">
    <text evidence="2">The sequence shown here is derived from an EMBL/GenBank/DDBJ whole genome shotgun (WGS) entry which is preliminary data.</text>
</comment>
<reference evidence="2 3" key="1">
    <citation type="journal article" date="2013" name="Genome Announc.">
        <title>Draft Genome Sequence of Sphingobium lactosutens Strain DS20T, Isolated from a Hexachlorocyclohexane Dumpsite.</title>
        <authorList>
            <person name="Kumar R."/>
            <person name="Dwivedi V."/>
            <person name="Negi V."/>
            <person name="Khurana J.P."/>
            <person name="Lal R."/>
        </authorList>
    </citation>
    <scope>NUCLEOTIDE SEQUENCE [LARGE SCALE GENOMIC DNA]</scope>
    <source>
        <strain evidence="2 3">DS20</strain>
    </source>
</reference>
<dbReference type="eggNOG" id="ENOG50300UR">
    <property type="taxonomic scope" value="Bacteria"/>
</dbReference>
<accession>T0IRD1</accession>
<gene>
    <name evidence="2" type="ORF">RLDS_20930</name>
</gene>
<sequence length="84" mass="9037">MAKGDCMALIGWILSFICLFAGLALRQDMPIGGSLTLSNLLIIFALLACPIVWRELPLGVSRGQRIVAGFALVFALPIILFPAH</sequence>